<comment type="similarity">
    <text evidence="3">Belongs to the peptidase S1 family. CLIP subfamily.</text>
</comment>
<dbReference type="SUPFAM" id="SSF50494">
    <property type="entry name" value="Trypsin-like serine proteases"/>
    <property type="match status" value="1"/>
</dbReference>
<name>A0A6I8TBR9_AEDAE</name>
<dbReference type="Gene3D" id="2.40.10.10">
    <property type="entry name" value="Trypsin-like serine proteases"/>
    <property type="match status" value="1"/>
</dbReference>
<dbReference type="InterPro" id="IPR009003">
    <property type="entry name" value="Peptidase_S1_PA"/>
</dbReference>
<keyword evidence="5" id="KW-1185">Reference proteome</keyword>
<dbReference type="GO" id="GO:0004252">
    <property type="term" value="F:serine-type endopeptidase activity"/>
    <property type="evidence" value="ECO:0007669"/>
    <property type="project" value="InterPro"/>
</dbReference>
<accession>A0A6I8TBR9</accession>
<organism evidence="4 5">
    <name type="scientific">Aedes aegypti</name>
    <name type="common">Yellowfever mosquito</name>
    <name type="synonym">Culex aegypti</name>
    <dbReference type="NCBI Taxonomy" id="7159"/>
    <lineage>
        <taxon>Eukaryota</taxon>
        <taxon>Metazoa</taxon>
        <taxon>Ecdysozoa</taxon>
        <taxon>Arthropoda</taxon>
        <taxon>Hexapoda</taxon>
        <taxon>Insecta</taxon>
        <taxon>Pterygota</taxon>
        <taxon>Neoptera</taxon>
        <taxon>Endopterygota</taxon>
        <taxon>Diptera</taxon>
        <taxon>Nematocera</taxon>
        <taxon>Culicoidea</taxon>
        <taxon>Culicidae</taxon>
        <taxon>Culicinae</taxon>
        <taxon>Aedini</taxon>
        <taxon>Aedes</taxon>
        <taxon>Stegomyia</taxon>
    </lineage>
</organism>
<dbReference type="Pfam" id="PF00089">
    <property type="entry name" value="Trypsin"/>
    <property type="match status" value="1"/>
</dbReference>
<dbReference type="Proteomes" id="UP000008820">
    <property type="component" value="Chromosome 3"/>
</dbReference>
<dbReference type="InterPro" id="IPR051487">
    <property type="entry name" value="Ser/Thr_Proteases_Immune/Dev"/>
</dbReference>
<dbReference type="AlphaFoldDB" id="A0A6I8TBR9"/>
<reference evidence="4" key="2">
    <citation type="submission" date="2020-05" db="UniProtKB">
        <authorList>
            <consortium name="EnsemblMetazoa"/>
        </authorList>
    </citation>
    <scope>IDENTIFICATION</scope>
    <source>
        <strain evidence="4">LVP_AGWG</strain>
    </source>
</reference>
<evidence type="ECO:0000256" key="1">
    <source>
        <dbReference type="ARBA" id="ARBA00023157"/>
    </source>
</evidence>
<evidence type="ECO:0000256" key="2">
    <source>
        <dbReference type="ARBA" id="ARBA00023180"/>
    </source>
</evidence>
<dbReference type="Pfam" id="PF18322">
    <property type="entry name" value="CLIP_1"/>
    <property type="match status" value="1"/>
</dbReference>
<dbReference type="EnsemblMetazoa" id="AAEL005718-RC">
    <property type="protein sequence ID" value="AAEL005718-PC"/>
    <property type="gene ID" value="AAEL005718"/>
</dbReference>
<dbReference type="GO" id="GO:0006508">
    <property type="term" value="P:proteolysis"/>
    <property type="evidence" value="ECO:0007669"/>
    <property type="project" value="InterPro"/>
</dbReference>
<evidence type="ECO:0000313" key="5">
    <source>
        <dbReference type="Proteomes" id="UP000008820"/>
    </source>
</evidence>
<keyword evidence="2" id="KW-0325">Glycoprotein</keyword>
<dbReference type="InterPro" id="IPR001314">
    <property type="entry name" value="Peptidase_S1A"/>
</dbReference>
<dbReference type="InterPro" id="IPR043504">
    <property type="entry name" value="Peptidase_S1_PA_chymotrypsin"/>
</dbReference>
<dbReference type="PRINTS" id="PR00722">
    <property type="entry name" value="CHYMOTRYPSIN"/>
</dbReference>
<sequence>MQSENYCGLLALRLLVSYHLKIHSQLDGINGNAFSIKIIVTHLFKRITRCISFVMCAIYYLQLYIKAWSSMKRYRKSLPALGVLILLGTTWTPVHTYAQIGFPDDKPAGGGGGALPILGFTNSTNQTCVCVPSGRCATTTVPTDGSGMIDVRIVTSQTSSPISPTPNIVTPPTCAAGLDRCCYPGPFQCGLQYPAVAAAKAPAAGQAYYGEYPWQAVLLGPGDIYVGSGALIDPLNVITAAHRISEYVSGARALRVRLGEWDASAASEPIPALEYTVSKFFVHPSYNAANLQNDIAMLRLSSAVPLGATPTITTACLPATSFVGTTCWVSGWGKNDFVSGSYQAIQKKVDVAVRSPADCQTALRTTRLGSTFVLDATSFVCAGGEAGKDACTGDGGSPLVCSLGGRYFVVGLVAWGIGCGTSNIPGVYVNVASYVPWITSTVSLA</sequence>
<dbReference type="FunFam" id="2.40.10.10:FF:000002">
    <property type="entry name" value="Transmembrane protease serine"/>
    <property type="match status" value="1"/>
</dbReference>
<keyword evidence="1" id="KW-1015">Disulfide bond</keyword>
<dbReference type="CDD" id="cd00190">
    <property type="entry name" value="Tryp_SPc"/>
    <property type="match status" value="1"/>
</dbReference>
<gene>
    <name evidence="4" type="primary">5566950</name>
</gene>
<protein>
    <submittedName>
        <fullName evidence="4">Uncharacterized protein</fullName>
    </submittedName>
</protein>
<dbReference type="PROSITE" id="PS50240">
    <property type="entry name" value="TRYPSIN_DOM"/>
    <property type="match status" value="1"/>
</dbReference>
<reference evidence="4 5" key="1">
    <citation type="submission" date="2017-06" db="EMBL/GenBank/DDBJ databases">
        <title>Aedes aegypti genome working group (AGWG) sequencing and assembly.</title>
        <authorList>
            <consortium name="Aedes aegypti Genome Working Group (AGWG)"/>
            <person name="Matthews B.J."/>
        </authorList>
    </citation>
    <scope>NUCLEOTIDE SEQUENCE [LARGE SCALE GENOMIC DNA]</scope>
    <source>
        <strain evidence="4 5">LVP_AGWG</strain>
    </source>
</reference>
<dbReference type="OrthoDB" id="6656697at2759"/>
<dbReference type="PANTHER" id="PTHR24256">
    <property type="entry name" value="TRYPTASE-RELATED"/>
    <property type="match status" value="1"/>
</dbReference>
<dbReference type="InterPro" id="IPR001254">
    <property type="entry name" value="Trypsin_dom"/>
</dbReference>
<evidence type="ECO:0000256" key="3">
    <source>
        <dbReference type="ARBA" id="ARBA00024195"/>
    </source>
</evidence>
<proteinExistence type="inferred from homology"/>
<dbReference type="InterPro" id="IPR041515">
    <property type="entry name" value="PPAF-2-like_Clip"/>
</dbReference>
<dbReference type="SMART" id="SM00020">
    <property type="entry name" value="Tryp_SPc"/>
    <property type="match status" value="1"/>
</dbReference>
<evidence type="ECO:0000313" key="4">
    <source>
        <dbReference type="EnsemblMetazoa" id="AAEL005718-PC"/>
    </source>
</evidence>